<feature type="compositionally biased region" description="Low complexity" evidence="1">
    <location>
        <begin position="134"/>
        <end position="147"/>
    </location>
</feature>
<sequence>PAFDPAALPPIESLTPESDIRDFLRAEVPEALRRAALRRLWVLDPAIRGFVGPADYAWDFNAPGGAPGFAPALGGDAARLIARALGPGQAGPAPERAAPEPAAAPPPAEPALSGGEAPAGSPAPPAVSLPAPPATAAVPERAAGAAERAAEGERPAERRRHGGALPA</sequence>
<protein>
    <submittedName>
        <fullName evidence="2">DUF3306 domain-containing protein</fullName>
    </submittedName>
</protein>
<dbReference type="Proteomes" id="UP001519924">
    <property type="component" value="Unassembled WGS sequence"/>
</dbReference>
<feature type="region of interest" description="Disordered" evidence="1">
    <location>
        <begin position="84"/>
        <end position="167"/>
    </location>
</feature>
<feature type="compositionally biased region" description="Low complexity" evidence="1">
    <location>
        <begin position="86"/>
        <end position="101"/>
    </location>
</feature>
<reference evidence="2 3" key="1">
    <citation type="submission" date="2021-08" db="EMBL/GenBank/DDBJ databases">
        <title>Caldovatus sediminis gen. nov., sp. nov., a moderately thermophilic bacterium isolated from a hot spring.</title>
        <authorList>
            <person name="Hu C.-J."/>
            <person name="Li W.-J."/>
            <person name="Xian W.-D."/>
        </authorList>
    </citation>
    <scope>NUCLEOTIDE SEQUENCE [LARGE SCALE GENOMIC DNA]</scope>
    <source>
        <strain evidence="2 3">SYSU G05006</strain>
    </source>
</reference>
<name>A0ABS7F678_9PROT</name>
<keyword evidence="3" id="KW-1185">Reference proteome</keyword>
<accession>A0ABS7F678</accession>
<proteinExistence type="predicted"/>
<evidence type="ECO:0000256" key="1">
    <source>
        <dbReference type="SAM" id="MobiDB-lite"/>
    </source>
</evidence>
<gene>
    <name evidence="2" type="ORF">K1J50_16695</name>
</gene>
<dbReference type="RefSeq" id="WP_220118900.1">
    <property type="nucleotide sequence ID" value="NZ_JAHZUY010000071.1"/>
</dbReference>
<feature type="compositionally biased region" description="Pro residues" evidence="1">
    <location>
        <begin position="121"/>
        <end position="133"/>
    </location>
</feature>
<feature type="non-terminal residue" evidence="2">
    <location>
        <position position="1"/>
    </location>
</feature>
<evidence type="ECO:0000313" key="3">
    <source>
        <dbReference type="Proteomes" id="UP001519924"/>
    </source>
</evidence>
<evidence type="ECO:0000313" key="2">
    <source>
        <dbReference type="EMBL" id="MBW8271122.1"/>
    </source>
</evidence>
<feature type="compositionally biased region" description="Basic residues" evidence="1">
    <location>
        <begin position="157"/>
        <end position="167"/>
    </location>
</feature>
<dbReference type="Pfam" id="PF11748">
    <property type="entry name" value="DUF3306"/>
    <property type="match status" value="1"/>
</dbReference>
<comment type="caution">
    <text evidence="2">The sequence shown here is derived from an EMBL/GenBank/DDBJ whole genome shotgun (WGS) entry which is preliminary data.</text>
</comment>
<dbReference type="InterPro" id="IPR021735">
    <property type="entry name" value="DUF3306"/>
</dbReference>
<organism evidence="2 3">
    <name type="scientific">Caldovatus aquaticus</name>
    <dbReference type="NCBI Taxonomy" id="2865671"/>
    <lineage>
        <taxon>Bacteria</taxon>
        <taxon>Pseudomonadati</taxon>
        <taxon>Pseudomonadota</taxon>
        <taxon>Alphaproteobacteria</taxon>
        <taxon>Acetobacterales</taxon>
        <taxon>Roseomonadaceae</taxon>
        <taxon>Caldovatus</taxon>
    </lineage>
</organism>
<feature type="compositionally biased region" description="Low complexity" evidence="1">
    <location>
        <begin position="110"/>
        <end position="120"/>
    </location>
</feature>
<dbReference type="EMBL" id="JAHZUY010000071">
    <property type="protein sequence ID" value="MBW8271122.1"/>
    <property type="molecule type" value="Genomic_DNA"/>
</dbReference>